<dbReference type="Pfam" id="PF00648">
    <property type="entry name" value="Peptidase_C2"/>
    <property type="match status" value="1"/>
</dbReference>
<reference evidence="7 8" key="1">
    <citation type="journal article" date="2011" name="Stand. Genomic Sci.">
        <title>Complete genome sequence of the filamentous gliding predatory bacterium Herpetosiphon aurantiacus type strain (114-95(T)).</title>
        <authorList>
            <person name="Kiss H."/>
            <person name="Nett M."/>
            <person name="Domin N."/>
            <person name="Martin K."/>
            <person name="Maresca J.A."/>
            <person name="Copeland A."/>
            <person name="Lapidus A."/>
            <person name="Lucas S."/>
            <person name="Berry K.W."/>
            <person name="Glavina Del Rio T."/>
            <person name="Dalin E."/>
            <person name="Tice H."/>
            <person name="Pitluck S."/>
            <person name="Richardson P."/>
            <person name="Bruce D."/>
            <person name="Goodwin L."/>
            <person name="Han C."/>
            <person name="Detter J.C."/>
            <person name="Schmutz J."/>
            <person name="Brettin T."/>
            <person name="Land M."/>
            <person name="Hauser L."/>
            <person name="Kyrpides N.C."/>
            <person name="Ivanova N."/>
            <person name="Goker M."/>
            <person name="Woyke T."/>
            <person name="Klenk H.P."/>
            <person name="Bryant D.A."/>
        </authorList>
    </citation>
    <scope>NUCLEOTIDE SEQUENCE [LARGE SCALE GENOMIC DNA]</scope>
    <source>
        <strain evidence="8">ATCC 23779 / DSM 785 / 114-95</strain>
    </source>
</reference>
<dbReference type="InterPro" id="IPR036689">
    <property type="entry name" value="ESAT-6-like_sf"/>
</dbReference>
<accession>A9B2P0</accession>
<keyword evidence="2 5" id="KW-0645">Protease</keyword>
<evidence type="ECO:0000256" key="4">
    <source>
        <dbReference type="ARBA" id="ARBA00022807"/>
    </source>
</evidence>
<dbReference type="Gene3D" id="1.10.287.1060">
    <property type="entry name" value="ESAT-6-like"/>
    <property type="match status" value="1"/>
</dbReference>
<gene>
    <name evidence="7" type="ordered locus">Haur_2853</name>
</gene>
<organism evidence="7 8">
    <name type="scientific">Herpetosiphon aurantiacus (strain ATCC 23779 / DSM 785 / 114-95)</name>
    <dbReference type="NCBI Taxonomy" id="316274"/>
    <lineage>
        <taxon>Bacteria</taxon>
        <taxon>Bacillati</taxon>
        <taxon>Chloroflexota</taxon>
        <taxon>Chloroflexia</taxon>
        <taxon>Herpetosiphonales</taxon>
        <taxon>Herpetosiphonaceae</taxon>
        <taxon>Herpetosiphon</taxon>
    </lineage>
</organism>
<dbReference type="STRING" id="316274.Haur_2853"/>
<dbReference type="KEGG" id="hau:Haur_2853"/>
<evidence type="ECO:0000256" key="2">
    <source>
        <dbReference type="ARBA" id="ARBA00022670"/>
    </source>
</evidence>
<dbReference type="PANTHER" id="PTHR10183:SF379">
    <property type="entry name" value="CALPAIN-5"/>
    <property type="match status" value="1"/>
</dbReference>
<dbReference type="GO" id="GO:0006508">
    <property type="term" value="P:proteolysis"/>
    <property type="evidence" value="ECO:0007669"/>
    <property type="project" value="UniProtKB-KW"/>
</dbReference>
<dbReference type="InParanoid" id="A9B2P0"/>
<dbReference type="AlphaFoldDB" id="A9B2P0"/>
<feature type="active site" evidence="5">
    <location>
        <position position="161"/>
    </location>
</feature>
<evidence type="ECO:0000313" key="8">
    <source>
        <dbReference type="Proteomes" id="UP000000787"/>
    </source>
</evidence>
<dbReference type="InterPro" id="IPR038765">
    <property type="entry name" value="Papain-like_cys_pep_sf"/>
</dbReference>
<dbReference type="eggNOG" id="COG4842">
    <property type="taxonomic scope" value="Bacteria"/>
</dbReference>
<keyword evidence="4 5" id="KW-0788">Thiol protease</keyword>
<comment type="similarity">
    <text evidence="1">Belongs to the peptidase C2 family.</text>
</comment>
<sequence>MSATVVEINYAQMQQLSQRFQRQAEVVSQLQQQLNHTYQQLQNDWHGDAAKSFFNEMQTSIFPTFGKLKEVLVTAQQVTLNVNSILREAETEAANLFQGAFDGGAAAGNGKGIYEANPAGKSKLVTDPEYRKIEQPAFAQDADDSADIAIDDVKQGQLGDCYLMAGTAAIANTRPDIIRNAIRDNGDGTYTVTLYPEEGVSGFFGMRSKVEVTVTNEFVHSKGSGALGYAQLSDEFEIWPMLVEKAYAQHKGGYANIVSGNAGEFMAILTGNDSSHTDVEDVDFADLKSRLDNGAAITAGTPDSLTNKPAGVHADHAYVIKSIDPTNKTVTLYNPWGYDHPTITFDEFKANYETVSINEKD</sequence>
<dbReference type="InterPro" id="IPR010310">
    <property type="entry name" value="T7SS_ESAT-6-like"/>
</dbReference>
<evidence type="ECO:0000259" key="6">
    <source>
        <dbReference type="PROSITE" id="PS50203"/>
    </source>
</evidence>
<keyword evidence="8" id="KW-1185">Reference proteome</keyword>
<dbReference type="InterPro" id="IPR022684">
    <property type="entry name" value="Calpain_cysteine_protease"/>
</dbReference>
<evidence type="ECO:0000256" key="3">
    <source>
        <dbReference type="ARBA" id="ARBA00022801"/>
    </source>
</evidence>
<dbReference type="SUPFAM" id="SSF54001">
    <property type="entry name" value="Cysteine proteinases"/>
    <property type="match status" value="1"/>
</dbReference>
<dbReference type="GO" id="GO:0004198">
    <property type="term" value="F:calcium-dependent cysteine-type endopeptidase activity"/>
    <property type="evidence" value="ECO:0007669"/>
    <property type="project" value="InterPro"/>
</dbReference>
<dbReference type="Pfam" id="PF06013">
    <property type="entry name" value="WXG100"/>
    <property type="match status" value="1"/>
</dbReference>
<evidence type="ECO:0000256" key="5">
    <source>
        <dbReference type="PROSITE-ProRule" id="PRU00239"/>
    </source>
</evidence>
<dbReference type="Proteomes" id="UP000000787">
    <property type="component" value="Chromosome"/>
</dbReference>
<proteinExistence type="inferred from homology"/>
<name>A9B2P0_HERA2</name>
<protein>
    <submittedName>
        <fullName evidence="7">Peptidase C2 calpain</fullName>
    </submittedName>
</protein>
<feature type="domain" description="Calpain catalytic" evidence="6">
    <location>
        <begin position="152"/>
        <end position="361"/>
    </location>
</feature>
<dbReference type="BioCyc" id="HAUR316274:GHYA-2884-MONOMER"/>
<dbReference type="PANTHER" id="PTHR10183">
    <property type="entry name" value="CALPAIN"/>
    <property type="match status" value="1"/>
</dbReference>
<dbReference type="EMBL" id="CP000875">
    <property type="protein sequence ID" value="ABX05491.1"/>
    <property type="molecule type" value="Genomic_DNA"/>
</dbReference>
<dbReference type="HOGENOM" id="CLU_768974_0_0_0"/>
<feature type="active site" evidence="5">
    <location>
        <position position="316"/>
    </location>
</feature>
<evidence type="ECO:0000256" key="1">
    <source>
        <dbReference type="ARBA" id="ARBA00007623"/>
    </source>
</evidence>
<dbReference type="SMART" id="SM00230">
    <property type="entry name" value="CysPc"/>
    <property type="match status" value="1"/>
</dbReference>
<evidence type="ECO:0000313" key="7">
    <source>
        <dbReference type="EMBL" id="ABX05491.1"/>
    </source>
</evidence>
<dbReference type="NCBIfam" id="TIGR03930">
    <property type="entry name" value="WXG100_ESAT6"/>
    <property type="match status" value="1"/>
</dbReference>
<dbReference type="PROSITE" id="PS50203">
    <property type="entry name" value="CALPAIN_CAT"/>
    <property type="match status" value="1"/>
</dbReference>
<dbReference type="SUPFAM" id="SSF140453">
    <property type="entry name" value="EsxAB dimer-like"/>
    <property type="match status" value="1"/>
</dbReference>
<dbReference type="InterPro" id="IPR001300">
    <property type="entry name" value="Peptidase_C2_calpain_cat"/>
</dbReference>
<keyword evidence="3 5" id="KW-0378">Hydrolase</keyword>
<dbReference type="PRINTS" id="PR00704">
    <property type="entry name" value="CALPAIN"/>
</dbReference>
<feature type="active site" evidence="5">
    <location>
        <position position="334"/>
    </location>
</feature>